<protein>
    <submittedName>
        <fullName evidence="6">Glycosyltransferase</fullName>
    </submittedName>
</protein>
<dbReference type="Pfam" id="PF02709">
    <property type="entry name" value="Glyco_transf_7C"/>
    <property type="match status" value="1"/>
</dbReference>
<dbReference type="InterPro" id="IPR027791">
    <property type="entry name" value="Galactosyl_T_C"/>
</dbReference>
<evidence type="ECO:0000259" key="5">
    <source>
        <dbReference type="Pfam" id="PF02709"/>
    </source>
</evidence>
<keyword evidence="7" id="KW-1185">Reference proteome</keyword>
<dbReference type="RefSeq" id="WP_250339976.1">
    <property type="nucleotide sequence ID" value="NZ_CP063231.1"/>
</dbReference>
<sequence length="328" mass="36773">MGRLGRQDVAIPDRPSVGYSLLNMAPKHVVVIIPVFRDYDRARQTVAAILRCSVPSPFSVRVHVVDDGSGDGTAERLSEQFGGRIEIIGLPENLGRSAARNAGATNISADLLLFVDADCEPSDDRFLAAHLLSIREADVSMGVVEGQDDGFWHAYQQAARVRRDRLARRTFVAHFTTQNVMIDARLFNSVGGFDEAFKGYGFEDRDLAIRLARAGARFTIAPGARVIHRDTLDLAQVCRKMGEAGATTSQIFASRYPFEYRTLGYEAIDGQRHPWRGVLAKLLWPVFQPWTQHDAWLQWRLVPFKLRAGIVRIMVAVSYLRGTLRRHR</sequence>
<dbReference type="InterPro" id="IPR001173">
    <property type="entry name" value="Glyco_trans_2-like"/>
</dbReference>
<dbReference type="Proteomes" id="UP001056681">
    <property type="component" value="Chromosome"/>
</dbReference>
<evidence type="ECO:0000256" key="2">
    <source>
        <dbReference type="ARBA" id="ARBA00022676"/>
    </source>
</evidence>
<feature type="domain" description="Galactosyltransferase C-terminal" evidence="5">
    <location>
        <begin position="173"/>
        <end position="223"/>
    </location>
</feature>
<organism evidence="6 7">
    <name type="scientific">Luteibacter flocculans</name>
    <dbReference type="NCBI Taxonomy" id="2780091"/>
    <lineage>
        <taxon>Bacteria</taxon>
        <taxon>Pseudomonadati</taxon>
        <taxon>Pseudomonadota</taxon>
        <taxon>Gammaproteobacteria</taxon>
        <taxon>Lysobacterales</taxon>
        <taxon>Rhodanobacteraceae</taxon>
        <taxon>Luteibacter</taxon>
    </lineage>
</organism>
<dbReference type="SUPFAM" id="SSF53448">
    <property type="entry name" value="Nucleotide-diphospho-sugar transferases"/>
    <property type="match status" value="1"/>
</dbReference>
<keyword evidence="2" id="KW-0328">Glycosyltransferase</keyword>
<evidence type="ECO:0000256" key="1">
    <source>
        <dbReference type="ARBA" id="ARBA00006739"/>
    </source>
</evidence>
<dbReference type="Pfam" id="PF00535">
    <property type="entry name" value="Glycos_transf_2"/>
    <property type="match status" value="1"/>
</dbReference>
<evidence type="ECO:0000259" key="4">
    <source>
        <dbReference type="Pfam" id="PF00535"/>
    </source>
</evidence>
<reference evidence="6" key="1">
    <citation type="submission" date="2020-10" db="EMBL/GenBank/DDBJ databases">
        <title>Whole-genome sequence of Luteibacter sp. EIF3.</title>
        <authorList>
            <person name="Friedrich I."/>
            <person name="Hertel R."/>
            <person name="Daniel R."/>
        </authorList>
    </citation>
    <scope>NUCLEOTIDE SEQUENCE</scope>
    <source>
        <strain evidence="6">EIF3</strain>
    </source>
</reference>
<proteinExistence type="inferred from homology"/>
<gene>
    <name evidence="6" type="ORF">IM816_04720</name>
</gene>
<accession>A0ABY4T3B7</accession>
<evidence type="ECO:0000256" key="3">
    <source>
        <dbReference type="ARBA" id="ARBA00022679"/>
    </source>
</evidence>
<dbReference type="Gene3D" id="3.90.550.10">
    <property type="entry name" value="Spore Coat Polysaccharide Biosynthesis Protein SpsA, Chain A"/>
    <property type="match status" value="1"/>
</dbReference>
<dbReference type="EMBL" id="CP063231">
    <property type="protein sequence ID" value="URL59417.1"/>
    <property type="molecule type" value="Genomic_DNA"/>
</dbReference>
<name>A0ABY4T3B7_9GAMM</name>
<comment type="similarity">
    <text evidence="1">Belongs to the glycosyltransferase 2 family.</text>
</comment>
<dbReference type="InterPro" id="IPR029044">
    <property type="entry name" value="Nucleotide-diphossugar_trans"/>
</dbReference>
<evidence type="ECO:0000313" key="7">
    <source>
        <dbReference type="Proteomes" id="UP001056681"/>
    </source>
</evidence>
<dbReference type="PANTHER" id="PTHR43179">
    <property type="entry name" value="RHAMNOSYLTRANSFERASE WBBL"/>
    <property type="match status" value="1"/>
</dbReference>
<feature type="domain" description="Glycosyltransferase 2-like" evidence="4">
    <location>
        <begin position="31"/>
        <end position="159"/>
    </location>
</feature>
<evidence type="ECO:0000313" key="6">
    <source>
        <dbReference type="EMBL" id="URL59417.1"/>
    </source>
</evidence>
<dbReference type="PANTHER" id="PTHR43179:SF12">
    <property type="entry name" value="GALACTOFURANOSYLTRANSFERASE GLFT2"/>
    <property type="match status" value="1"/>
</dbReference>
<keyword evidence="3" id="KW-0808">Transferase</keyword>